<dbReference type="EMBL" id="CP036271">
    <property type="protein sequence ID" value="QDT52436.1"/>
    <property type="molecule type" value="Genomic_DNA"/>
</dbReference>
<evidence type="ECO:0008006" key="4">
    <source>
        <dbReference type="Google" id="ProtNLM"/>
    </source>
</evidence>
<evidence type="ECO:0000256" key="1">
    <source>
        <dbReference type="SAM" id="SignalP"/>
    </source>
</evidence>
<feature type="chain" id="PRO_5021709320" description="Carboxypeptidase regulatory-like domain-containing protein" evidence="1">
    <location>
        <begin position="25"/>
        <end position="162"/>
    </location>
</feature>
<dbReference type="Proteomes" id="UP000315700">
    <property type="component" value="Chromosome"/>
</dbReference>
<gene>
    <name evidence="2" type="ORF">Pan44_04470</name>
</gene>
<proteinExistence type="predicted"/>
<keyword evidence="1" id="KW-0732">Signal</keyword>
<name>A0A517S8I6_9PLAN</name>
<dbReference type="KEGG" id="ccos:Pan44_04470"/>
<dbReference type="RefSeq" id="WP_145026784.1">
    <property type="nucleotide sequence ID" value="NZ_CP036271.1"/>
</dbReference>
<reference evidence="2 3" key="1">
    <citation type="submission" date="2019-02" db="EMBL/GenBank/DDBJ databases">
        <title>Deep-cultivation of Planctomycetes and their phenomic and genomic characterization uncovers novel biology.</title>
        <authorList>
            <person name="Wiegand S."/>
            <person name="Jogler M."/>
            <person name="Boedeker C."/>
            <person name="Pinto D."/>
            <person name="Vollmers J."/>
            <person name="Rivas-Marin E."/>
            <person name="Kohn T."/>
            <person name="Peeters S.H."/>
            <person name="Heuer A."/>
            <person name="Rast P."/>
            <person name="Oberbeckmann S."/>
            <person name="Bunk B."/>
            <person name="Jeske O."/>
            <person name="Meyerdierks A."/>
            <person name="Storesund J.E."/>
            <person name="Kallscheuer N."/>
            <person name="Luecker S."/>
            <person name="Lage O.M."/>
            <person name="Pohl T."/>
            <person name="Merkel B.J."/>
            <person name="Hornburger P."/>
            <person name="Mueller R.-W."/>
            <person name="Bruemmer F."/>
            <person name="Labrenz M."/>
            <person name="Spormann A.M."/>
            <person name="Op den Camp H."/>
            <person name="Overmann J."/>
            <person name="Amann R."/>
            <person name="Jetten M.S.M."/>
            <person name="Mascher T."/>
            <person name="Medema M.H."/>
            <person name="Devos D.P."/>
            <person name="Kaster A.-K."/>
            <person name="Ovreas L."/>
            <person name="Rohde M."/>
            <person name="Galperin M.Y."/>
            <person name="Jogler C."/>
        </authorList>
    </citation>
    <scope>NUCLEOTIDE SEQUENCE [LARGE SCALE GENOMIC DNA]</scope>
    <source>
        <strain evidence="2 3">Pan44</strain>
    </source>
</reference>
<accession>A0A517S8I6</accession>
<feature type="signal peptide" evidence="1">
    <location>
        <begin position="1"/>
        <end position="24"/>
    </location>
</feature>
<sequence precursor="true">MTTIRYEMLRRARAICLAMTGMVAASGCGSGYPGGAVPVSGVVTLNGVRLDQGTVCFHDATGMTVAIGMVENGSYEMSRTESQKGVIPGSYKVSVMSWIEFPGMTMPNGSVSKGLSRVPQKYVAADTSGLTADVGEDGETIDFAVEGEPEPIHSAAPKKSRR</sequence>
<organism evidence="2 3">
    <name type="scientific">Caulifigura coniformis</name>
    <dbReference type="NCBI Taxonomy" id="2527983"/>
    <lineage>
        <taxon>Bacteria</taxon>
        <taxon>Pseudomonadati</taxon>
        <taxon>Planctomycetota</taxon>
        <taxon>Planctomycetia</taxon>
        <taxon>Planctomycetales</taxon>
        <taxon>Planctomycetaceae</taxon>
        <taxon>Caulifigura</taxon>
    </lineage>
</organism>
<evidence type="ECO:0000313" key="2">
    <source>
        <dbReference type="EMBL" id="QDT52436.1"/>
    </source>
</evidence>
<keyword evidence="3" id="KW-1185">Reference proteome</keyword>
<dbReference type="InParanoid" id="A0A517S8I6"/>
<evidence type="ECO:0000313" key="3">
    <source>
        <dbReference type="Proteomes" id="UP000315700"/>
    </source>
</evidence>
<dbReference type="OrthoDB" id="291697at2"/>
<dbReference type="AlphaFoldDB" id="A0A517S8I6"/>
<dbReference type="PROSITE" id="PS51257">
    <property type="entry name" value="PROKAR_LIPOPROTEIN"/>
    <property type="match status" value="1"/>
</dbReference>
<protein>
    <recommendedName>
        <fullName evidence="4">Carboxypeptidase regulatory-like domain-containing protein</fullName>
    </recommendedName>
</protein>